<name>A0A1C3RJQ3_9PROT</name>
<dbReference type="InterPro" id="IPR018530">
    <property type="entry name" value="SiaC"/>
</dbReference>
<dbReference type="RefSeq" id="WP_069189545.1">
    <property type="nucleotide sequence ID" value="NZ_FLYE01000045.1"/>
</dbReference>
<reference evidence="2 3" key="1">
    <citation type="submission" date="2016-07" db="EMBL/GenBank/DDBJ databases">
        <authorList>
            <person name="Lefevre C.T."/>
        </authorList>
    </citation>
    <scope>NUCLEOTIDE SEQUENCE [LARGE SCALE GENOMIC DNA]</scope>
    <source>
        <strain evidence="2">PR1</strain>
    </source>
</reference>
<evidence type="ECO:0000313" key="3">
    <source>
        <dbReference type="Proteomes" id="UP000231658"/>
    </source>
</evidence>
<keyword evidence="3" id="KW-1185">Reference proteome</keyword>
<sequence length="128" mass="14582">MENFVIEATDNIPSVDIDFSTGKVTIEGEAYSEEAAELFSQIEDKIDTLVSNDQCSMITVELNFMYFNSSSARRIMHMLFKLDEIAENKTVNIFWGVREDDESMEEMGEEFGEEVDNANFEIKHLGSS</sequence>
<evidence type="ECO:0000313" key="2">
    <source>
        <dbReference type="EMBL" id="SCA57514.1"/>
    </source>
</evidence>
<proteinExistence type="predicted"/>
<accession>A0A1C3RJQ3</accession>
<gene>
    <name evidence="2" type="ORF">MTBPR1_60027</name>
</gene>
<dbReference type="EMBL" id="FLYE01000045">
    <property type="protein sequence ID" value="SCA57514.1"/>
    <property type="molecule type" value="Genomic_DNA"/>
</dbReference>
<evidence type="ECO:0000259" key="1">
    <source>
        <dbReference type="Pfam" id="PF09345"/>
    </source>
</evidence>
<dbReference type="OrthoDB" id="5297629at2"/>
<dbReference type="STRING" id="1867952.MTBPR1_60027"/>
<protein>
    <recommendedName>
        <fullName evidence="1">SiaC family regulatory phosphoprotein domain-containing protein</fullName>
    </recommendedName>
</protein>
<dbReference type="Proteomes" id="UP000231658">
    <property type="component" value="Unassembled WGS sequence"/>
</dbReference>
<feature type="domain" description="SiaC family regulatory phosphoprotein" evidence="1">
    <location>
        <begin position="6"/>
        <end position="124"/>
    </location>
</feature>
<dbReference type="AlphaFoldDB" id="A0A1C3RJQ3"/>
<organism evidence="2 3">
    <name type="scientific">Candidatus Terasakiella magnetica</name>
    <dbReference type="NCBI Taxonomy" id="1867952"/>
    <lineage>
        <taxon>Bacteria</taxon>
        <taxon>Pseudomonadati</taxon>
        <taxon>Pseudomonadota</taxon>
        <taxon>Alphaproteobacteria</taxon>
        <taxon>Rhodospirillales</taxon>
        <taxon>Terasakiellaceae</taxon>
        <taxon>Terasakiella</taxon>
    </lineage>
</organism>
<dbReference type="Pfam" id="PF09345">
    <property type="entry name" value="SiaC"/>
    <property type="match status" value="1"/>
</dbReference>